<organism evidence="2 3">
    <name type="scientific">Venturia nashicola</name>
    <dbReference type="NCBI Taxonomy" id="86259"/>
    <lineage>
        <taxon>Eukaryota</taxon>
        <taxon>Fungi</taxon>
        <taxon>Dikarya</taxon>
        <taxon>Ascomycota</taxon>
        <taxon>Pezizomycotina</taxon>
        <taxon>Dothideomycetes</taxon>
        <taxon>Pleosporomycetidae</taxon>
        <taxon>Venturiales</taxon>
        <taxon>Venturiaceae</taxon>
        <taxon>Venturia</taxon>
    </lineage>
</organism>
<accession>A0A4Z1P9M8</accession>
<dbReference type="Gene3D" id="1.10.405.20">
    <property type="match status" value="1"/>
</dbReference>
<dbReference type="Gene3D" id="3.50.50.60">
    <property type="entry name" value="FAD/NAD(P)-binding domain"/>
    <property type="match status" value="1"/>
</dbReference>
<protein>
    <submittedName>
        <fullName evidence="2">FAD/NAD(P)-binding domain-containing protein</fullName>
    </submittedName>
</protein>
<dbReference type="EMBL" id="SNSC02000003">
    <property type="protein sequence ID" value="TID25967.1"/>
    <property type="molecule type" value="Genomic_DNA"/>
</dbReference>
<comment type="caution">
    <text evidence="2">The sequence shown here is derived from an EMBL/GenBank/DDBJ whole genome shotgun (WGS) entry which is preliminary data.</text>
</comment>
<dbReference type="PRINTS" id="PR00419">
    <property type="entry name" value="ADXRDTASE"/>
</dbReference>
<dbReference type="OrthoDB" id="5046242at2759"/>
<feature type="chain" id="PRO_5021279817" evidence="1">
    <location>
        <begin position="27"/>
        <end position="502"/>
    </location>
</feature>
<sequence length="502" mass="55592">MSRASSITHSLGWCIALLCLLPGASASSWFGETPGSLGWLWPWVKLAKPPVCIIGAGPSGLTAAYNLQLKGYKTVIFDKQPEIGGKCQAYYDNVFHPLGAAFFSNLTYTETLKVINNVSVSASEFSLAGTARTQFNINVTTGVTTRVVSPTPTFQQLLAAEVPKYTQLWTQQFANISAAGYKKGVPASLTATAEDWFRTNGFVALPIALTNPQALYGYGDIRRVPILYILQYITPDILLGFIGARNVYYTDFHQIFLDWTKKFITNPIHTSANITSIDRSGKYPYITYQKTYHFLMRNDLKEHHKKTAKQRCSSLIMAFPPTTENLDAAGLDYTPAERTLFPKVNVENYYSSAVSLKVPYGNSYIASSSTPGIPPPALGEPVALLVLSNISNISTTWSWGPYREYQSIDTAYTLLKDTLSKVNRDPRDPNATSTVVQDEDVKAFRKWDYFPHFDGPALAEGAYETFNGLQGCNKTFWASGLNGMETVEWAIRGAQDIVTSYF</sequence>
<dbReference type="InterPro" id="IPR036188">
    <property type="entry name" value="FAD/NAD-bd_sf"/>
</dbReference>
<dbReference type="SUPFAM" id="SSF51905">
    <property type="entry name" value="FAD/NAD(P)-binding domain"/>
    <property type="match status" value="1"/>
</dbReference>
<name>A0A4Z1P9M8_9PEZI</name>
<reference evidence="2 3" key="1">
    <citation type="submission" date="2019-04" db="EMBL/GenBank/DDBJ databases">
        <title>High contiguity whole genome sequence and gene annotation resource for two Venturia nashicola isolates.</title>
        <authorList>
            <person name="Prokchorchik M."/>
            <person name="Won K."/>
            <person name="Lee Y."/>
            <person name="Choi E.D."/>
            <person name="Segonzac C."/>
            <person name="Sohn K.H."/>
        </authorList>
    </citation>
    <scope>NUCLEOTIDE SEQUENCE [LARGE SCALE GENOMIC DNA]</scope>
    <source>
        <strain evidence="2 3">PRI2</strain>
    </source>
</reference>
<keyword evidence="3" id="KW-1185">Reference proteome</keyword>
<evidence type="ECO:0000313" key="2">
    <source>
        <dbReference type="EMBL" id="TID25967.1"/>
    </source>
</evidence>
<evidence type="ECO:0000256" key="1">
    <source>
        <dbReference type="SAM" id="SignalP"/>
    </source>
</evidence>
<dbReference type="Gene3D" id="3.30.70.1990">
    <property type="match status" value="1"/>
</dbReference>
<dbReference type="STRING" id="86259.A0A4Z1P9M8"/>
<dbReference type="Proteomes" id="UP000298493">
    <property type="component" value="Unassembled WGS sequence"/>
</dbReference>
<dbReference type="Pfam" id="PF13450">
    <property type="entry name" value="NAD_binding_8"/>
    <property type="match status" value="1"/>
</dbReference>
<keyword evidence="1" id="KW-0732">Signal</keyword>
<proteinExistence type="predicted"/>
<gene>
    <name evidence="2" type="ORF">E6O75_ATG03830</name>
</gene>
<dbReference type="AlphaFoldDB" id="A0A4Z1P9M8"/>
<evidence type="ECO:0000313" key="3">
    <source>
        <dbReference type="Proteomes" id="UP000298493"/>
    </source>
</evidence>
<feature type="signal peptide" evidence="1">
    <location>
        <begin position="1"/>
        <end position="26"/>
    </location>
</feature>